<evidence type="ECO:0000313" key="10">
    <source>
        <dbReference type="Proteomes" id="UP001228403"/>
    </source>
</evidence>
<dbReference type="Pfam" id="PF08534">
    <property type="entry name" value="Redoxin"/>
    <property type="match status" value="1"/>
</dbReference>
<dbReference type="PANTHER" id="PTHR43110:SF1">
    <property type="entry name" value="THIOL PEROXIDASE"/>
    <property type="match status" value="1"/>
</dbReference>
<dbReference type="GO" id="GO:0004601">
    <property type="term" value="F:peroxidase activity"/>
    <property type="evidence" value="ECO:0007669"/>
    <property type="project" value="UniProtKB-KW"/>
</dbReference>
<organism evidence="9 10">
    <name type="scientific">Bacteroides eggerthii</name>
    <dbReference type="NCBI Taxonomy" id="28111"/>
    <lineage>
        <taxon>Bacteria</taxon>
        <taxon>Pseudomonadati</taxon>
        <taxon>Bacteroidota</taxon>
        <taxon>Bacteroidia</taxon>
        <taxon>Bacteroidales</taxon>
        <taxon>Bacteroidaceae</taxon>
        <taxon>Bacteroides</taxon>
    </lineage>
</organism>
<keyword evidence="7" id="KW-0732">Signal</keyword>
<name>A0ABT7U6K5_9BACE</name>
<protein>
    <recommendedName>
        <fullName evidence="6">Thiol peroxidase</fullName>
        <shortName evidence="6">Tpx</shortName>
        <ecNumber evidence="6">1.11.1.24</ecNumber>
    </recommendedName>
    <alternativeName>
        <fullName evidence="6">Peroxiredoxin tpx</fullName>
        <shortName evidence="6">Prx</shortName>
    </alternativeName>
    <alternativeName>
        <fullName evidence="6">Thioredoxin peroxidase</fullName>
    </alternativeName>
    <alternativeName>
        <fullName evidence="6">Thioredoxin-dependent peroxiredoxin</fullName>
    </alternativeName>
</protein>
<sequence length="188" mass="20603">MKKSRYLLVALAFLGFHTATQAQEKVNTRGQEVSTNGNMPAVGAAAPDFTGTDKELKEVSLSSFRGKYVILNIFPSLDTPTCAMSVRHFNEAASALDNTVVLCLSKDLPFAQARFCTVEGIKNVIPLSLFRSESFDQAYGLILTEGPLKDLAARAVLVLDPEGKIVYRQLVKNISDEPDYDRALESIK</sequence>
<reference evidence="9 10" key="1">
    <citation type="submission" date="2023-06" db="EMBL/GenBank/DDBJ databases">
        <authorList>
            <person name="Zeman M."/>
            <person name="Kubasova T."/>
            <person name="Jahodarova E."/>
            <person name="Nykrynova M."/>
            <person name="Rychlik I."/>
        </authorList>
    </citation>
    <scope>NUCLEOTIDE SEQUENCE [LARGE SCALE GENOMIC DNA]</scope>
    <source>
        <strain evidence="9 10">ET4</strain>
    </source>
</reference>
<dbReference type="EMBL" id="JAUDCF010000016">
    <property type="protein sequence ID" value="MDM8145853.1"/>
    <property type="molecule type" value="Genomic_DNA"/>
</dbReference>
<keyword evidence="10" id="KW-1185">Reference proteome</keyword>
<dbReference type="InterPro" id="IPR036249">
    <property type="entry name" value="Thioredoxin-like_sf"/>
</dbReference>
<dbReference type="EC" id="1.11.1.24" evidence="6"/>
<dbReference type="InterPro" id="IPR050455">
    <property type="entry name" value="Tpx_Peroxidase_subfamily"/>
</dbReference>
<dbReference type="InterPro" id="IPR018219">
    <property type="entry name" value="Tpx_CS"/>
</dbReference>
<proteinExistence type="inferred from homology"/>
<dbReference type="PROSITE" id="PS51352">
    <property type="entry name" value="THIOREDOXIN_2"/>
    <property type="match status" value="1"/>
</dbReference>
<feature type="active site" description="Cysteine sulfenic acid (-SOH) intermediate" evidence="6">
    <location>
        <position position="82"/>
    </location>
</feature>
<keyword evidence="3 6" id="KW-0560">Oxidoreductase</keyword>
<dbReference type="InterPro" id="IPR013766">
    <property type="entry name" value="Thioredoxin_domain"/>
</dbReference>
<comment type="function">
    <text evidence="6">Thiol-specific peroxidase that catalyzes the reduction of hydrogen peroxide and organic hydroperoxides to water and alcohols, respectively. Plays a role in cell protection against oxidative stress by detoxifying peroxides.</text>
</comment>
<dbReference type="InterPro" id="IPR013740">
    <property type="entry name" value="Redoxin"/>
</dbReference>
<dbReference type="PROSITE" id="PS01265">
    <property type="entry name" value="TPX"/>
    <property type="match status" value="1"/>
</dbReference>
<comment type="catalytic activity">
    <reaction evidence="6">
        <text>a hydroperoxide + [thioredoxin]-dithiol = an alcohol + [thioredoxin]-disulfide + H2O</text>
        <dbReference type="Rhea" id="RHEA:62620"/>
        <dbReference type="Rhea" id="RHEA-COMP:10698"/>
        <dbReference type="Rhea" id="RHEA-COMP:10700"/>
        <dbReference type="ChEBI" id="CHEBI:15377"/>
        <dbReference type="ChEBI" id="CHEBI:29950"/>
        <dbReference type="ChEBI" id="CHEBI:30879"/>
        <dbReference type="ChEBI" id="CHEBI:35924"/>
        <dbReference type="ChEBI" id="CHEBI:50058"/>
        <dbReference type="EC" id="1.11.1.24"/>
    </reaction>
</comment>
<keyword evidence="1 6" id="KW-0575">Peroxidase</keyword>
<keyword evidence="2 6" id="KW-0049">Antioxidant</keyword>
<evidence type="ECO:0000256" key="4">
    <source>
        <dbReference type="ARBA" id="ARBA00023157"/>
    </source>
</evidence>
<comment type="similarity">
    <text evidence="6">Belongs to the peroxiredoxin family. Tpx subfamily.</text>
</comment>
<keyword evidence="4 6" id="KW-1015">Disulfide bond</keyword>
<dbReference type="HAMAP" id="MF_00269">
    <property type="entry name" value="Tpx"/>
    <property type="match status" value="1"/>
</dbReference>
<evidence type="ECO:0000259" key="8">
    <source>
        <dbReference type="PROSITE" id="PS51352"/>
    </source>
</evidence>
<feature type="domain" description="Thioredoxin" evidence="8">
    <location>
        <begin position="40"/>
        <end position="188"/>
    </location>
</feature>
<evidence type="ECO:0000256" key="1">
    <source>
        <dbReference type="ARBA" id="ARBA00022559"/>
    </source>
</evidence>
<dbReference type="Proteomes" id="UP001228403">
    <property type="component" value="Unassembled WGS sequence"/>
</dbReference>
<dbReference type="SUPFAM" id="SSF52833">
    <property type="entry name" value="Thioredoxin-like"/>
    <property type="match status" value="1"/>
</dbReference>
<accession>A0ABT7U6K5</accession>
<comment type="subunit">
    <text evidence="6">Homodimer.</text>
</comment>
<evidence type="ECO:0000256" key="6">
    <source>
        <dbReference type="HAMAP-Rule" id="MF_00269"/>
    </source>
</evidence>
<dbReference type="Gene3D" id="3.40.30.10">
    <property type="entry name" value="Glutaredoxin"/>
    <property type="match status" value="1"/>
</dbReference>
<evidence type="ECO:0000313" key="9">
    <source>
        <dbReference type="EMBL" id="MDM8145853.1"/>
    </source>
</evidence>
<dbReference type="CDD" id="cd03014">
    <property type="entry name" value="PRX_Atyp2cys"/>
    <property type="match status" value="1"/>
</dbReference>
<evidence type="ECO:0000256" key="5">
    <source>
        <dbReference type="ARBA" id="ARBA00023284"/>
    </source>
</evidence>
<evidence type="ECO:0000256" key="7">
    <source>
        <dbReference type="SAM" id="SignalP"/>
    </source>
</evidence>
<evidence type="ECO:0000256" key="3">
    <source>
        <dbReference type="ARBA" id="ARBA00023002"/>
    </source>
</evidence>
<feature type="chain" id="PRO_5047256680" description="Thiol peroxidase" evidence="7">
    <location>
        <begin position="23"/>
        <end position="188"/>
    </location>
</feature>
<feature type="signal peptide" evidence="7">
    <location>
        <begin position="1"/>
        <end position="22"/>
    </location>
</feature>
<dbReference type="InterPro" id="IPR002065">
    <property type="entry name" value="TPX"/>
</dbReference>
<feature type="disulfide bond" description="Redox-active" evidence="6">
    <location>
        <begin position="82"/>
        <end position="116"/>
    </location>
</feature>
<comment type="miscellaneous">
    <text evidence="6">The active site is a conserved redox-active cysteine residue, the peroxidatic cysteine (C(P)), which makes the nucleophilic attack on the peroxide substrate. The peroxide oxidizes the C(P)-SH to cysteine sulfenic acid (C(P)-SOH), which then reacts with another cysteine residue, the resolving cysteine (C(R)), to form a disulfide bridge. The disulfide is subsequently reduced by an appropriate electron donor to complete the catalytic cycle. In this atypical 2-Cys peroxiredoxin, C(R) is present in the same subunit to form an intramolecular disulfide. The disulfide is subsequently reduced by thioredoxin.</text>
</comment>
<gene>
    <name evidence="6 9" type="primary">tpx</name>
    <name evidence="9" type="ORF">QUW02_07960</name>
</gene>
<comment type="caution">
    <text evidence="9">The sequence shown here is derived from an EMBL/GenBank/DDBJ whole genome shotgun (WGS) entry which is preliminary data.</text>
</comment>
<dbReference type="NCBIfam" id="NF001808">
    <property type="entry name" value="PRK00522.1"/>
    <property type="match status" value="1"/>
</dbReference>
<keyword evidence="5 6" id="KW-0676">Redox-active center</keyword>
<dbReference type="PANTHER" id="PTHR43110">
    <property type="entry name" value="THIOL PEROXIDASE"/>
    <property type="match status" value="1"/>
</dbReference>
<reference evidence="10" key="2">
    <citation type="submission" date="2023-07" db="EMBL/GenBank/DDBJ databases">
        <title>Identification and characterization of horizontal gene transfer across gut microbiota members of farm animals based on homology search.</title>
        <authorList>
            <person name="Schwarzerova J."/>
            <person name="Nykrynova M."/>
            <person name="Jureckova K."/>
            <person name="Cejkova D."/>
            <person name="Rychlik I."/>
        </authorList>
    </citation>
    <scope>NUCLEOTIDE SEQUENCE [LARGE SCALE GENOMIC DNA]</scope>
    <source>
        <strain evidence="10">ET4</strain>
    </source>
</reference>
<evidence type="ECO:0000256" key="2">
    <source>
        <dbReference type="ARBA" id="ARBA00022862"/>
    </source>
</evidence>